<evidence type="ECO:0000256" key="7">
    <source>
        <dbReference type="ARBA" id="ARBA00022840"/>
    </source>
</evidence>
<sequence>MSAETGSAAPVLAATDLVIEYSTRNGPIRSLDQATLTVGSGQIVALVGESGSGKSTLGMATGRLLASNAVYAGGLLSVAGRPVYGPGAQGGEGLRALRREVLAFVFQNPVAALNPTMRIRRQMELAGPAGREARDGSSAAEALGEVGLTDVPRVLRSYPHELSGGMAQRVGIAMALRRRPRLLIADEPTAAVDATLRAQILNLLVSQCRDQGCALLLLTHDLHAVAQHTEQIAVMYGGRMVEHGPTAEVLGRPMHPYTRALVAALPGEERPGRRLEAIGGVPPVLHAGCPGCAFAPRCPDALPNCRDVRPADAAVAGRTLTCHLHPGEIGDPSAAPNDAGRPRATEAGRRHLDKEQEAAR</sequence>
<evidence type="ECO:0000256" key="9">
    <source>
        <dbReference type="ARBA" id="ARBA00023136"/>
    </source>
</evidence>
<keyword evidence="9" id="KW-0472">Membrane</keyword>
<dbReference type="PROSITE" id="PS50893">
    <property type="entry name" value="ABC_TRANSPORTER_2"/>
    <property type="match status" value="1"/>
</dbReference>
<dbReference type="Pfam" id="PF08352">
    <property type="entry name" value="oligo_HPY"/>
    <property type="match status" value="1"/>
</dbReference>
<dbReference type="SUPFAM" id="SSF52540">
    <property type="entry name" value="P-loop containing nucleoside triphosphate hydrolases"/>
    <property type="match status" value="1"/>
</dbReference>
<dbReference type="CDD" id="cd03257">
    <property type="entry name" value="ABC_NikE_OppD_transporters"/>
    <property type="match status" value="1"/>
</dbReference>
<evidence type="ECO:0000256" key="6">
    <source>
        <dbReference type="ARBA" id="ARBA00022741"/>
    </source>
</evidence>
<organism evidence="12 13">
    <name type="scientific">Acrocarpospora macrocephala</name>
    <dbReference type="NCBI Taxonomy" id="150177"/>
    <lineage>
        <taxon>Bacteria</taxon>
        <taxon>Bacillati</taxon>
        <taxon>Actinomycetota</taxon>
        <taxon>Actinomycetes</taxon>
        <taxon>Streptosporangiales</taxon>
        <taxon>Streptosporangiaceae</taxon>
        <taxon>Acrocarpospora</taxon>
    </lineage>
</organism>
<evidence type="ECO:0000259" key="11">
    <source>
        <dbReference type="PROSITE" id="PS50893"/>
    </source>
</evidence>
<gene>
    <name evidence="12" type="ORF">Amac_040970</name>
</gene>
<dbReference type="GO" id="GO:0015833">
    <property type="term" value="P:peptide transport"/>
    <property type="evidence" value="ECO:0007669"/>
    <property type="project" value="InterPro"/>
</dbReference>
<keyword evidence="8" id="KW-1278">Translocase</keyword>
<dbReference type="Proteomes" id="UP000331127">
    <property type="component" value="Unassembled WGS sequence"/>
</dbReference>
<dbReference type="GO" id="GO:0005886">
    <property type="term" value="C:plasma membrane"/>
    <property type="evidence" value="ECO:0007669"/>
    <property type="project" value="UniProtKB-SubCell"/>
</dbReference>
<evidence type="ECO:0000256" key="3">
    <source>
        <dbReference type="ARBA" id="ARBA00022448"/>
    </source>
</evidence>
<evidence type="ECO:0000313" key="12">
    <source>
        <dbReference type="EMBL" id="GES10500.1"/>
    </source>
</evidence>
<keyword evidence="5" id="KW-0997">Cell inner membrane</keyword>
<dbReference type="InterPro" id="IPR017871">
    <property type="entry name" value="ABC_transporter-like_CS"/>
</dbReference>
<dbReference type="InterPro" id="IPR050388">
    <property type="entry name" value="ABC_Ni/Peptide_Import"/>
</dbReference>
<comment type="caution">
    <text evidence="12">The sequence shown here is derived from an EMBL/GenBank/DDBJ whole genome shotgun (WGS) entry which is preliminary data.</text>
</comment>
<protein>
    <submittedName>
        <fullName evidence="12">Peptide ABC transporter ATP-binding protein</fullName>
    </submittedName>
</protein>
<dbReference type="SMART" id="SM00382">
    <property type="entry name" value="AAA"/>
    <property type="match status" value="1"/>
</dbReference>
<dbReference type="PANTHER" id="PTHR43297:SF14">
    <property type="entry name" value="ATPASE AAA-TYPE CORE DOMAIN-CONTAINING PROTEIN"/>
    <property type="match status" value="1"/>
</dbReference>
<keyword evidence="4" id="KW-1003">Cell membrane</keyword>
<keyword evidence="3" id="KW-0813">Transport</keyword>
<dbReference type="PROSITE" id="PS00211">
    <property type="entry name" value="ABC_TRANSPORTER_1"/>
    <property type="match status" value="1"/>
</dbReference>
<dbReference type="NCBIfam" id="TIGR01727">
    <property type="entry name" value="oligo_HPY"/>
    <property type="match status" value="1"/>
</dbReference>
<feature type="region of interest" description="Disordered" evidence="10">
    <location>
        <begin position="327"/>
        <end position="360"/>
    </location>
</feature>
<dbReference type="InterPro" id="IPR013563">
    <property type="entry name" value="Oligopep_ABC_C"/>
</dbReference>
<dbReference type="EMBL" id="BLAE01000022">
    <property type="protein sequence ID" value="GES10500.1"/>
    <property type="molecule type" value="Genomic_DNA"/>
</dbReference>
<dbReference type="Gene3D" id="3.40.50.300">
    <property type="entry name" value="P-loop containing nucleotide triphosphate hydrolases"/>
    <property type="match status" value="1"/>
</dbReference>
<evidence type="ECO:0000256" key="5">
    <source>
        <dbReference type="ARBA" id="ARBA00022519"/>
    </source>
</evidence>
<keyword evidence="13" id="KW-1185">Reference proteome</keyword>
<dbReference type="GO" id="GO:0005524">
    <property type="term" value="F:ATP binding"/>
    <property type="evidence" value="ECO:0007669"/>
    <property type="project" value="UniProtKB-KW"/>
</dbReference>
<keyword evidence="7 12" id="KW-0067">ATP-binding</keyword>
<dbReference type="GO" id="GO:0016887">
    <property type="term" value="F:ATP hydrolysis activity"/>
    <property type="evidence" value="ECO:0007669"/>
    <property type="project" value="InterPro"/>
</dbReference>
<evidence type="ECO:0000313" key="13">
    <source>
        <dbReference type="Proteomes" id="UP000331127"/>
    </source>
</evidence>
<name>A0A5M3WPM2_9ACTN</name>
<dbReference type="InterPro" id="IPR027417">
    <property type="entry name" value="P-loop_NTPase"/>
</dbReference>
<reference evidence="12 13" key="1">
    <citation type="submission" date="2019-10" db="EMBL/GenBank/DDBJ databases">
        <title>Whole genome shotgun sequence of Acrocarpospora macrocephala NBRC 16266.</title>
        <authorList>
            <person name="Ichikawa N."/>
            <person name="Kimura A."/>
            <person name="Kitahashi Y."/>
            <person name="Komaki H."/>
            <person name="Oguchi A."/>
        </authorList>
    </citation>
    <scope>NUCLEOTIDE SEQUENCE [LARGE SCALE GENOMIC DNA]</scope>
    <source>
        <strain evidence="12 13">NBRC 16266</strain>
    </source>
</reference>
<feature type="compositionally biased region" description="Basic and acidic residues" evidence="10">
    <location>
        <begin position="340"/>
        <end position="360"/>
    </location>
</feature>
<dbReference type="RefSeq" id="WP_155355936.1">
    <property type="nucleotide sequence ID" value="NZ_BAAAHL010000010.1"/>
</dbReference>
<dbReference type="InterPro" id="IPR003593">
    <property type="entry name" value="AAA+_ATPase"/>
</dbReference>
<dbReference type="PANTHER" id="PTHR43297">
    <property type="entry name" value="OLIGOPEPTIDE TRANSPORT ATP-BINDING PROTEIN APPD"/>
    <property type="match status" value="1"/>
</dbReference>
<evidence type="ECO:0000256" key="1">
    <source>
        <dbReference type="ARBA" id="ARBA00004202"/>
    </source>
</evidence>
<dbReference type="Pfam" id="PF00005">
    <property type="entry name" value="ABC_tran"/>
    <property type="match status" value="1"/>
</dbReference>
<evidence type="ECO:0000256" key="10">
    <source>
        <dbReference type="SAM" id="MobiDB-lite"/>
    </source>
</evidence>
<comment type="similarity">
    <text evidence="2">Belongs to the ABC transporter superfamily.</text>
</comment>
<evidence type="ECO:0000256" key="4">
    <source>
        <dbReference type="ARBA" id="ARBA00022475"/>
    </source>
</evidence>
<dbReference type="OrthoDB" id="9809030at2"/>
<accession>A0A5M3WPM2</accession>
<keyword evidence="6" id="KW-0547">Nucleotide-binding</keyword>
<proteinExistence type="inferred from homology"/>
<feature type="domain" description="ABC transporter" evidence="11">
    <location>
        <begin position="12"/>
        <end position="262"/>
    </location>
</feature>
<comment type="subcellular location">
    <subcellularLocation>
        <location evidence="1">Cell membrane</location>
        <topology evidence="1">Peripheral membrane protein</topology>
    </subcellularLocation>
</comment>
<evidence type="ECO:0000256" key="2">
    <source>
        <dbReference type="ARBA" id="ARBA00005417"/>
    </source>
</evidence>
<dbReference type="InterPro" id="IPR003439">
    <property type="entry name" value="ABC_transporter-like_ATP-bd"/>
</dbReference>
<dbReference type="AlphaFoldDB" id="A0A5M3WPM2"/>
<evidence type="ECO:0000256" key="8">
    <source>
        <dbReference type="ARBA" id="ARBA00022967"/>
    </source>
</evidence>